<dbReference type="KEGG" id="mbac:BN1209_0253"/>
<keyword evidence="7" id="KW-0694">RNA-binding</keyword>
<dbReference type="GO" id="GO:0006412">
    <property type="term" value="P:translation"/>
    <property type="evidence" value="ECO:0007669"/>
    <property type="project" value="UniProtKB-UniRule"/>
</dbReference>
<dbReference type="OrthoDB" id="9810484at2"/>
<evidence type="ECO:0000313" key="9">
    <source>
        <dbReference type="Proteomes" id="UP000056322"/>
    </source>
</evidence>
<dbReference type="GO" id="GO:0019843">
    <property type="term" value="F:rRNA binding"/>
    <property type="evidence" value="ECO:0007669"/>
    <property type="project" value="UniProtKB-UniRule"/>
</dbReference>
<dbReference type="PANTHER" id="PTHR19836">
    <property type="entry name" value="30S RIBOSOMAL PROTEIN S14"/>
    <property type="match status" value="1"/>
</dbReference>
<dbReference type="HOGENOM" id="CLU_139869_0_1_4"/>
<dbReference type="FunFam" id="1.10.287.1480:FF:000001">
    <property type="entry name" value="30S ribosomal protein S14"/>
    <property type="match status" value="1"/>
</dbReference>
<dbReference type="SUPFAM" id="SSF57716">
    <property type="entry name" value="Glucocorticoid receptor-like (DNA-binding domain)"/>
    <property type="match status" value="1"/>
</dbReference>
<keyword evidence="3 7" id="KW-0689">Ribosomal protein</keyword>
<dbReference type="Proteomes" id="UP000056322">
    <property type="component" value="Chromosome 1"/>
</dbReference>
<evidence type="ECO:0000256" key="2">
    <source>
        <dbReference type="ARBA" id="ARBA00009083"/>
    </source>
</evidence>
<dbReference type="InterPro" id="IPR023036">
    <property type="entry name" value="Ribosomal_uS14_bac/plastid"/>
</dbReference>
<dbReference type="HAMAP" id="MF_00537">
    <property type="entry name" value="Ribosomal_uS14_1"/>
    <property type="match status" value="1"/>
</dbReference>
<comment type="similarity">
    <text evidence="2 7">Belongs to the universal ribosomal protein uS14 family.</text>
</comment>
<dbReference type="EMBL" id="LN794158">
    <property type="protein sequence ID" value="CEN55306.1"/>
    <property type="molecule type" value="Genomic_DNA"/>
</dbReference>
<dbReference type="NCBIfam" id="NF006477">
    <property type="entry name" value="PRK08881.1"/>
    <property type="match status" value="1"/>
</dbReference>
<dbReference type="PANTHER" id="PTHR19836:SF19">
    <property type="entry name" value="SMALL RIBOSOMAL SUBUNIT PROTEIN US14M"/>
    <property type="match status" value="1"/>
</dbReference>
<keyword evidence="9" id="KW-1185">Reference proteome</keyword>
<comment type="subunit">
    <text evidence="6 7">Part of the 30S ribosomal subunit. Contacts proteins S3 and S10.</text>
</comment>
<gene>
    <name evidence="7 8" type="primary">rpsN</name>
    <name evidence="8" type="ORF">BN1209_0253</name>
</gene>
<protein>
    <recommendedName>
        <fullName evidence="5 7">Small ribosomal subunit protein uS14</fullName>
    </recommendedName>
</protein>
<evidence type="ECO:0000256" key="6">
    <source>
        <dbReference type="ARBA" id="ARBA00047110"/>
    </source>
</evidence>
<sequence length="101" mass="11558">MAKTCMIEREQKRRETVEKYAAKRTEIMAVLNDVNATPEDRRAARLKLQSLPRNASPVRLRNRCALTGRPRGVFSKFGIARSKLRELMMRGEVPGVTKASW</sequence>
<evidence type="ECO:0000313" key="8">
    <source>
        <dbReference type="EMBL" id="CEN55306.1"/>
    </source>
</evidence>
<dbReference type="GO" id="GO:0005737">
    <property type="term" value="C:cytoplasm"/>
    <property type="evidence" value="ECO:0007669"/>
    <property type="project" value="UniProtKB-ARBA"/>
</dbReference>
<dbReference type="RefSeq" id="WP_045750600.1">
    <property type="nucleotide sequence ID" value="NZ_LN794158.1"/>
</dbReference>
<dbReference type="AlphaFoldDB" id="A0A0B7IY01"/>
<dbReference type="STRING" id="1581680.BN1209_0253"/>
<evidence type="ECO:0000256" key="7">
    <source>
        <dbReference type="HAMAP-Rule" id="MF_00537"/>
    </source>
</evidence>
<dbReference type="Gene3D" id="1.10.287.1480">
    <property type="match status" value="1"/>
</dbReference>
<organism evidence="8 9">
    <name type="scientific">Candidatus Methylopumilus turicensis</name>
    <dbReference type="NCBI Taxonomy" id="1581680"/>
    <lineage>
        <taxon>Bacteria</taxon>
        <taxon>Pseudomonadati</taxon>
        <taxon>Pseudomonadota</taxon>
        <taxon>Betaproteobacteria</taxon>
        <taxon>Nitrosomonadales</taxon>
        <taxon>Methylophilaceae</taxon>
        <taxon>Candidatus Methylopumilus</taxon>
    </lineage>
</organism>
<dbReference type="GO" id="GO:0015935">
    <property type="term" value="C:small ribosomal subunit"/>
    <property type="evidence" value="ECO:0007669"/>
    <property type="project" value="TreeGrafter"/>
</dbReference>
<dbReference type="GO" id="GO:0003735">
    <property type="term" value="F:structural constituent of ribosome"/>
    <property type="evidence" value="ECO:0007669"/>
    <property type="project" value="InterPro"/>
</dbReference>
<evidence type="ECO:0000256" key="5">
    <source>
        <dbReference type="ARBA" id="ARBA00035167"/>
    </source>
</evidence>
<comment type="function">
    <text evidence="1 7">Binds 16S rRNA, required for the assembly of 30S particles and may also be responsible for determining the conformation of the 16S rRNA at the A site.</text>
</comment>
<keyword evidence="7" id="KW-0699">rRNA-binding</keyword>
<evidence type="ECO:0000256" key="1">
    <source>
        <dbReference type="ARBA" id="ARBA00003686"/>
    </source>
</evidence>
<proteinExistence type="inferred from homology"/>
<dbReference type="Pfam" id="PF00253">
    <property type="entry name" value="Ribosomal_S14"/>
    <property type="match status" value="1"/>
</dbReference>
<evidence type="ECO:0000256" key="3">
    <source>
        <dbReference type="ARBA" id="ARBA00022980"/>
    </source>
</evidence>
<accession>A0A0B7IY01</accession>
<reference evidence="9" key="1">
    <citation type="submission" date="2014-12" db="EMBL/GenBank/DDBJ databases">
        <authorList>
            <person name="Salcher M.M."/>
        </authorList>
    </citation>
    <scope>NUCLEOTIDE SEQUENCE [LARGE SCALE GENOMIC DNA]</scope>
    <source>
        <strain evidence="9">MMS-10A-171</strain>
    </source>
</reference>
<keyword evidence="4 7" id="KW-0687">Ribonucleoprotein</keyword>
<dbReference type="InterPro" id="IPR001209">
    <property type="entry name" value="Ribosomal_uS14"/>
</dbReference>
<name>A0A0B7IY01_9PROT</name>
<evidence type="ECO:0000256" key="4">
    <source>
        <dbReference type="ARBA" id="ARBA00023274"/>
    </source>
</evidence>